<evidence type="ECO:0000313" key="2">
    <source>
        <dbReference type="Proteomes" id="UP001214576"/>
    </source>
</evidence>
<protein>
    <submittedName>
        <fullName evidence="1">Uncharacterized protein</fullName>
    </submittedName>
</protein>
<dbReference type="AlphaFoldDB" id="A0AAD4YIB6"/>
<reference evidence="1" key="1">
    <citation type="submission" date="2022-03" db="EMBL/GenBank/DDBJ databases">
        <title>Genomic analyses of argali, domestic sheep and their hybrids provide insights into chromosomal evolution, heterosis and genetic basis of agronomic traits.</title>
        <authorList>
            <person name="Li M."/>
        </authorList>
    </citation>
    <scope>NUCLEOTIDE SEQUENCE</scope>
    <source>
        <strain evidence="1">CAU-MHL-2022a</strain>
        <tissue evidence="1">Skin</tissue>
    </source>
</reference>
<dbReference type="EMBL" id="JAKZEL010000001">
    <property type="protein sequence ID" value="KAI4547976.1"/>
    <property type="molecule type" value="Genomic_DNA"/>
</dbReference>
<evidence type="ECO:0000313" key="1">
    <source>
        <dbReference type="EMBL" id="KAI4547976.1"/>
    </source>
</evidence>
<organism evidence="1 2">
    <name type="scientific">Ovis ammon polii</name>
    <dbReference type="NCBI Taxonomy" id="230172"/>
    <lineage>
        <taxon>Eukaryota</taxon>
        <taxon>Metazoa</taxon>
        <taxon>Chordata</taxon>
        <taxon>Craniata</taxon>
        <taxon>Vertebrata</taxon>
        <taxon>Euteleostomi</taxon>
        <taxon>Mammalia</taxon>
        <taxon>Eutheria</taxon>
        <taxon>Laurasiatheria</taxon>
        <taxon>Artiodactyla</taxon>
        <taxon>Ruminantia</taxon>
        <taxon>Pecora</taxon>
        <taxon>Bovidae</taxon>
        <taxon>Caprinae</taxon>
        <taxon>Ovis</taxon>
    </lineage>
</organism>
<proteinExistence type="predicted"/>
<accession>A0AAD4YIB6</accession>
<dbReference type="Proteomes" id="UP001214576">
    <property type="component" value="Unassembled WGS sequence"/>
</dbReference>
<comment type="caution">
    <text evidence="1">The sequence shown here is derived from an EMBL/GenBank/DDBJ whole genome shotgun (WGS) entry which is preliminary data.</text>
</comment>
<gene>
    <name evidence="1" type="ORF">MG293_000306</name>
</gene>
<keyword evidence="2" id="KW-1185">Reference proteome</keyword>
<name>A0AAD4YIB6_OVIAM</name>
<sequence length="238" mass="26061">MAAAPPSQDPADRWVSSPRAAGLGLRRSLRLATENVAPLGVGRGRTRRMAAALNPRVAVRASEAREGLWTPARPSLGLGATRIRDLRQHLGPGIIPSLRNVHQDLFKVSKYGEGNGTPLQYSCRKIPWTEEPAQLEVMSALFQSYSEDKCSSELTQTTMKIDIMDDYFQTNKSAASNKLGFFFSIKLISSVKMVQILLYSVAVQKGLHYQGDSQDGYGSNCSSSTSDEDCVRIPAHTD</sequence>